<proteinExistence type="predicted"/>
<organism evidence="2 3">
    <name type="scientific">Niallia endozanthoxylica</name>
    <dbReference type="NCBI Taxonomy" id="2036016"/>
    <lineage>
        <taxon>Bacteria</taxon>
        <taxon>Bacillati</taxon>
        <taxon>Bacillota</taxon>
        <taxon>Bacilli</taxon>
        <taxon>Bacillales</taxon>
        <taxon>Bacillaceae</taxon>
        <taxon>Niallia</taxon>
    </lineage>
</organism>
<dbReference type="AlphaFoldDB" id="A0A5J5I0E2"/>
<dbReference type="InterPro" id="IPR014710">
    <property type="entry name" value="RmlC-like_jellyroll"/>
</dbReference>
<sequence length="171" mass="19482">MTAPGSAYKIVNVPELYADEIQRYGVEGKFVSDEDSPWVPFGDNAAIKHLAFDVRNNTFSNILWIKSPGVIGTHKHRGTVVMLCLEGSVRYLEYDWVAGPGGFIYETPGQTHTLVTDHPDGVKLFGWLNGAIEFYDEDANFLETCDVWWYINHYESYCREHGIPINKELYI</sequence>
<dbReference type="Proteomes" id="UP000326671">
    <property type="component" value="Unassembled WGS sequence"/>
</dbReference>
<dbReference type="InterPro" id="IPR011051">
    <property type="entry name" value="RmlC_Cupin_sf"/>
</dbReference>
<protein>
    <submittedName>
        <fullName evidence="2">tRNA modification GTPase</fullName>
    </submittedName>
</protein>
<dbReference type="OrthoDB" id="564955at2"/>
<dbReference type="InterPro" id="IPR025979">
    <property type="entry name" value="ChrR-like_cupin_dom"/>
</dbReference>
<dbReference type="Gene3D" id="2.60.120.10">
    <property type="entry name" value="Jelly Rolls"/>
    <property type="match status" value="1"/>
</dbReference>
<evidence type="ECO:0000313" key="2">
    <source>
        <dbReference type="EMBL" id="KAA9027081.1"/>
    </source>
</evidence>
<evidence type="ECO:0000313" key="3">
    <source>
        <dbReference type="Proteomes" id="UP000326671"/>
    </source>
</evidence>
<keyword evidence="3" id="KW-1185">Reference proteome</keyword>
<dbReference type="EMBL" id="VYKL01000014">
    <property type="protein sequence ID" value="KAA9027081.1"/>
    <property type="molecule type" value="Genomic_DNA"/>
</dbReference>
<dbReference type="CDD" id="cd20302">
    <property type="entry name" value="cupin_DAD"/>
    <property type="match status" value="1"/>
</dbReference>
<name>A0A5J5I0E2_9BACI</name>
<evidence type="ECO:0000259" key="1">
    <source>
        <dbReference type="Pfam" id="PF12973"/>
    </source>
</evidence>
<gene>
    <name evidence="2" type="ORF">F4V44_06690</name>
</gene>
<reference evidence="2 3" key="1">
    <citation type="submission" date="2019-09" db="EMBL/GenBank/DDBJ databases">
        <title>Whole genome sequences of isolates from the Mars Exploration Rovers.</title>
        <authorList>
            <person name="Seuylemezian A."/>
            <person name="Vaishampayan P."/>
        </authorList>
    </citation>
    <scope>NUCLEOTIDE SEQUENCE [LARGE SCALE GENOMIC DNA]</scope>
    <source>
        <strain evidence="2 3">MER_TA_151</strain>
    </source>
</reference>
<accession>A0A5J5I0E2</accession>
<dbReference type="SUPFAM" id="SSF51182">
    <property type="entry name" value="RmlC-like cupins"/>
    <property type="match status" value="1"/>
</dbReference>
<feature type="domain" description="ChrR-like cupin" evidence="1">
    <location>
        <begin position="30"/>
        <end position="122"/>
    </location>
</feature>
<dbReference type="Pfam" id="PF12973">
    <property type="entry name" value="Cupin_7"/>
    <property type="match status" value="1"/>
</dbReference>
<comment type="caution">
    <text evidence="2">The sequence shown here is derived from an EMBL/GenBank/DDBJ whole genome shotgun (WGS) entry which is preliminary data.</text>
</comment>